<evidence type="ECO:0000313" key="2">
    <source>
        <dbReference type="Proteomes" id="UP000032336"/>
    </source>
</evidence>
<comment type="caution">
    <text evidence="1">The sequence shown here is derived from an EMBL/GenBank/DDBJ whole genome shotgun (WGS) entry which is preliminary data.</text>
</comment>
<protein>
    <submittedName>
        <fullName evidence="1">Uncharacterized protein</fullName>
    </submittedName>
</protein>
<dbReference type="STRING" id="1121877.FEAC_18090"/>
<dbReference type="EMBL" id="JXUW01000016">
    <property type="protein sequence ID" value="KJE76447.1"/>
    <property type="molecule type" value="Genomic_DNA"/>
</dbReference>
<keyword evidence="2" id="KW-1185">Reference proteome</keyword>
<accession>A0A0D8FW19</accession>
<evidence type="ECO:0000313" key="1">
    <source>
        <dbReference type="EMBL" id="KJE76447.1"/>
    </source>
</evidence>
<dbReference type="AlphaFoldDB" id="A0A0D8FW19"/>
<reference evidence="1 2" key="1">
    <citation type="submission" date="2015-01" db="EMBL/GenBank/DDBJ databases">
        <title>Draft genome of the acidophilic iron oxidizer Ferrimicrobium acidiphilum strain T23.</title>
        <authorList>
            <person name="Poehlein A."/>
            <person name="Eisen S."/>
            <person name="Schloemann M."/>
            <person name="Johnson B.D."/>
            <person name="Daniel R."/>
            <person name="Muehling M."/>
        </authorList>
    </citation>
    <scope>NUCLEOTIDE SEQUENCE [LARGE SCALE GENOMIC DNA]</scope>
    <source>
        <strain evidence="1 2">T23</strain>
    </source>
</reference>
<organism evidence="1 2">
    <name type="scientific">Ferrimicrobium acidiphilum DSM 19497</name>
    <dbReference type="NCBI Taxonomy" id="1121877"/>
    <lineage>
        <taxon>Bacteria</taxon>
        <taxon>Bacillati</taxon>
        <taxon>Actinomycetota</taxon>
        <taxon>Acidimicrobiia</taxon>
        <taxon>Acidimicrobiales</taxon>
        <taxon>Acidimicrobiaceae</taxon>
        <taxon>Ferrimicrobium</taxon>
    </lineage>
</organism>
<gene>
    <name evidence="1" type="ORF">FEAC_18090</name>
</gene>
<name>A0A0D8FW19_9ACTN</name>
<dbReference type="Proteomes" id="UP000032336">
    <property type="component" value="Unassembled WGS sequence"/>
</dbReference>
<proteinExistence type="predicted"/>
<sequence length="78" mass="8373">MYELTYAVVMERLEMSVAKPVIDSPCVFRDLDAVDSDLGLAGFRNSGYLLSLPGGDTKACRSSLWVALVRSGSSDVIG</sequence>